<sequence>MLKSSMENPDINGNVYTRQRILSNASNFKPDRRRTAKDFTFQHHHVIELHGARYLVCVKDPETGAVLLLEAGAELENEYAISDCHALKFSAMRTEAKLQLSQHIQAVTARAIQRSLKASGRKILKEQNNG</sequence>
<evidence type="ECO:0000313" key="1">
    <source>
        <dbReference type="EMBL" id="XDJ15147.1"/>
    </source>
</evidence>
<proteinExistence type="predicted"/>
<dbReference type="EMBL" id="PQ015379">
    <property type="protein sequence ID" value="XDJ15147.1"/>
    <property type="molecule type" value="Genomic_DNA"/>
</dbReference>
<name>A0AB39CE75_9VIRU</name>
<protein>
    <submittedName>
        <fullName evidence="1">Uncharacterized protein</fullName>
    </submittedName>
</protein>
<reference evidence="1" key="1">
    <citation type="submission" date="2024-07" db="EMBL/GenBank/DDBJ databases">
        <authorList>
            <person name="Bringhurst R.M."/>
            <person name="Homer T.E."/>
        </authorList>
    </citation>
    <scope>NUCLEOTIDE SEQUENCE</scope>
</reference>
<organism evidence="1">
    <name type="scientific">Pseudomonas phage HRDY3</name>
    <dbReference type="NCBI Taxonomy" id="3236930"/>
    <lineage>
        <taxon>Viruses</taxon>
    </lineage>
</organism>
<accession>A0AB39CE75</accession>